<dbReference type="Proteomes" id="UP000028480">
    <property type="component" value="Unassembled WGS sequence"/>
</dbReference>
<evidence type="ECO:0000259" key="2">
    <source>
        <dbReference type="Pfam" id="PF00534"/>
    </source>
</evidence>
<evidence type="ECO:0000256" key="1">
    <source>
        <dbReference type="ARBA" id="ARBA00022679"/>
    </source>
</evidence>
<dbReference type="PANTHER" id="PTHR46401">
    <property type="entry name" value="GLYCOSYLTRANSFERASE WBBK-RELATED"/>
    <property type="match status" value="1"/>
</dbReference>
<dbReference type="EMBL" id="CBTB010000232">
    <property type="protein sequence ID" value="CDH34420.1"/>
    <property type="molecule type" value="Genomic_DNA"/>
</dbReference>
<comment type="caution">
    <text evidence="3">The sequence shown here is derived from an EMBL/GenBank/DDBJ whole genome shotgun (WGS) entry which is preliminary data.</text>
</comment>
<proteinExistence type="predicted"/>
<dbReference type="SUPFAM" id="SSF53756">
    <property type="entry name" value="UDP-Glycosyltransferase/glycogen phosphorylase"/>
    <property type="match status" value="1"/>
</dbReference>
<name>A0A077QM47_XENBV</name>
<dbReference type="GO" id="GO:0016757">
    <property type="term" value="F:glycosyltransferase activity"/>
    <property type="evidence" value="ECO:0007669"/>
    <property type="project" value="InterPro"/>
</dbReference>
<dbReference type="Gene3D" id="3.40.50.2000">
    <property type="entry name" value="Glycogen Phosphorylase B"/>
    <property type="match status" value="1"/>
</dbReference>
<dbReference type="Pfam" id="PF00534">
    <property type="entry name" value="Glycos_transf_1"/>
    <property type="match status" value="1"/>
</dbReference>
<dbReference type="InterPro" id="IPR001296">
    <property type="entry name" value="Glyco_trans_1"/>
</dbReference>
<sequence>MKKVLLFNFYKGILYRGIPIYSDNLATALRKEDCIVKEWICPKFLHNFPRLVIDLFFVLSEQIFLPLICCFGGYDKVIYPYNSCSILSALTNKSLMVIHDFIPNKKIKERVGLSSLYIIITQRIHALFKRDVAFVSATTYRIGIHISWLKNCQYFLLPNAFYLLEEKLKEINEIQKTNEGKSCNYIVLISGNGKNKEFDKAMQLWQSSKFCNSQHLKVMGLGAHQKWANNIINSLQLENVEVLPVLSDDELIVGIKKASLIWVHSTHEGFGRPVIEGRMCGKNVIASNISAFREHKDSHVYLYNNKSFANQYSLACQSDNSECYEVKYHAVLEDQIKKWLIRN</sequence>
<gene>
    <name evidence="3" type="primary">wfbW</name>
    <name evidence="3" type="ORF">XBI1_3070010</name>
</gene>
<dbReference type="GO" id="GO:0009103">
    <property type="term" value="P:lipopolysaccharide biosynthetic process"/>
    <property type="evidence" value="ECO:0007669"/>
    <property type="project" value="TreeGrafter"/>
</dbReference>
<evidence type="ECO:0000313" key="4">
    <source>
        <dbReference type="Proteomes" id="UP000028480"/>
    </source>
</evidence>
<organism evidence="3 4">
    <name type="scientific">Xenorhabdus bovienii str. Intermedium</name>
    <dbReference type="NCBI Taxonomy" id="1379677"/>
    <lineage>
        <taxon>Bacteria</taxon>
        <taxon>Pseudomonadati</taxon>
        <taxon>Pseudomonadota</taxon>
        <taxon>Gammaproteobacteria</taxon>
        <taxon>Enterobacterales</taxon>
        <taxon>Morganellaceae</taxon>
        <taxon>Xenorhabdus</taxon>
    </lineage>
</organism>
<feature type="domain" description="Glycosyl transferase family 1" evidence="2">
    <location>
        <begin position="173"/>
        <end position="295"/>
    </location>
</feature>
<dbReference type="AlphaFoldDB" id="A0A077QM47"/>
<reference evidence="3" key="1">
    <citation type="submission" date="2013-07" db="EMBL/GenBank/DDBJ databases">
        <title>Sub-species coevolution in mutualistic symbiosis.</title>
        <authorList>
            <person name="Murfin K."/>
            <person name="Klassen J."/>
            <person name="Lee M."/>
            <person name="Forst S."/>
            <person name="Stock P."/>
            <person name="Goodrich-Blair H."/>
        </authorList>
    </citation>
    <scope>NUCLEOTIDE SEQUENCE [LARGE SCALE GENOMIC DNA]</scope>
    <source>
        <strain evidence="3">Intermedium</strain>
    </source>
</reference>
<evidence type="ECO:0000313" key="3">
    <source>
        <dbReference type="EMBL" id="CDH34420.1"/>
    </source>
</evidence>
<dbReference type="RefSeq" id="WP_038190859.1">
    <property type="nucleotide sequence ID" value="NZ_CAWLWA010000213.1"/>
</dbReference>
<keyword evidence="1" id="KW-0808">Transferase</keyword>
<protein>
    <submittedName>
        <fullName evidence="3">WfbW</fullName>
    </submittedName>
</protein>
<accession>A0A077QM47</accession>
<dbReference type="HOGENOM" id="CLU_818220_0_0_6"/>
<dbReference type="PANTHER" id="PTHR46401:SF2">
    <property type="entry name" value="GLYCOSYLTRANSFERASE WBBK-RELATED"/>
    <property type="match status" value="1"/>
</dbReference>